<proteinExistence type="predicted"/>
<evidence type="ECO:0000313" key="1">
    <source>
        <dbReference type="EMBL" id="VEA35741.1"/>
    </source>
</evidence>
<organism evidence="1 2">
    <name type="scientific">Salmonella enterica I</name>
    <dbReference type="NCBI Taxonomy" id="59201"/>
    <lineage>
        <taxon>Bacteria</taxon>
        <taxon>Pseudomonadati</taxon>
        <taxon>Pseudomonadota</taxon>
        <taxon>Gammaproteobacteria</taxon>
        <taxon>Enterobacterales</taxon>
        <taxon>Enterobacteriaceae</taxon>
        <taxon>Salmonella</taxon>
    </lineage>
</organism>
<name>A0A447PEH6_SALET</name>
<dbReference type="Proteomes" id="UP000277214">
    <property type="component" value="Chromosome 1"/>
</dbReference>
<dbReference type="AlphaFoldDB" id="A0A447PEH6"/>
<sequence>MPEKNVDARLPAASHPLSGFFGLFAGIRDGITGSLPRLFHTRGSFISVRACFLQGLTRALTGGFRLTCSFIRITACFRQGITGLFLPQFENIRHPLHCGGQSVQCSVRSLFPGGKVLYFLYPVPEPAHQVPLPFLCLLHHTFVMGVHLNNLKQIP</sequence>
<accession>A0A447PEH6</accession>
<protein>
    <submittedName>
        <fullName evidence="1">Uncharacterized protein</fullName>
    </submittedName>
</protein>
<dbReference type="EMBL" id="LR134149">
    <property type="protein sequence ID" value="VEA35741.1"/>
    <property type="molecule type" value="Genomic_DNA"/>
</dbReference>
<evidence type="ECO:0000313" key="2">
    <source>
        <dbReference type="Proteomes" id="UP000277214"/>
    </source>
</evidence>
<reference evidence="1 2" key="1">
    <citation type="submission" date="2018-12" db="EMBL/GenBank/DDBJ databases">
        <authorList>
            <consortium name="Pathogen Informatics"/>
        </authorList>
    </citation>
    <scope>NUCLEOTIDE SEQUENCE [LARGE SCALE GENOMIC DNA]</scope>
    <source>
        <strain evidence="1 2">NCTC8272</strain>
    </source>
</reference>
<gene>
    <name evidence="1" type="ORF">NCTC8272_01906</name>
</gene>